<name>A0ABS7D4N5_9BACL</name>
<dbReference type="RefSeq" id="WP_219872016.1">
    <property type="nucleotide sequence ID" value="NZ_JAHZIJ010000004.1"/>
</dbReference>
<keyword evidence="1" id="KW-0732">Signal</keyword>
<organism evidence="2 3">
    <name type="scientific">Paenibacillus oenotherae</name>
    <dbReference type="NCBI Taxonomy" id="1435645"/>
    <lineage>
        <taxon>Bacteria</taxon>
        <taxon>Bacillati</taxon>
        <taxon>Bacillota</taxon>
        <taxon>Bacilli</taxon>
        <taxon>Bacillales</taxon>
        <taxon>Paenibacillaceae</taxon>
        <taxon>Paenibacillus</taxon>
    </lineage>
</organism>
<evidence type="ECO:0000313" key="2">
    <source>
        <dbReference type="EMBL" id="MBW7474776.1"/>
    </source>
</evidence>
<evidence type="ECO:0000313" key="3">
    <source>
        <dbReference type="Proteomes" id="UP000812277"/>
    </source>
</evidence>
<dbReference type="Proteomes" id="UP000812277">
    <property type="component" value="Unassembled WGS sequence"/>
</dbReference>
<keyword evidence="3" id="KW-1185">Reference proteome</keyword>
<evidence type="ECO:0000256" key="1">
    <source>
        <dbReference type="SAM" id="SignalP"/>
    </source>
</evidence>
<reference evidence="2 3" key="1">
    <citation type="submission" date="2021-07" db="EMBL/GenBank/DDBJ databases">
        <title>Paenibacillus radiodurans sp. nov., isolated from the southeastern edge of Tengger Desert.</title>
        <authorList>
            <person name="Zhang G."/>
        </authorList>
    </citation>
    <scope>NUCLEOTIDE SEQUENCE [LARGE SCALE GENOMIC DNA]</scope>
    <source>
        <strain evidence="2 3">DT7-4</strain>
    </source>
</reference>
<comment type="caution">
    <text evidence="2">The sequence shown here is derived from an EMBL/GenBank/DDBJ whole genome shotgun (WGS) entry which is preliminary data.</text>
</comment>
<sequence length="56" mass="6232">MKKKLLSLCLATIMVASSMLVAAPTANAGCVWVMKSIWTYIPGYGYYENVIIRKEC</sequence>
<accession>A0ABS7D4N5</accession>
<feature type="chain" id="PRO_5046739855" evidence="1">
    <location>
        <begin position="23"/>
        <end position="56"/>
    </location>
</feature>
<feature type="signal peptide" evidence="1">
    <location>
        <begin position="1"/>
        <end position="22"/>
    </location>
</feature>
<proteinExistence type="predicted"/>
<protein>
    <submittedName>
        <fullName evidence="2">Uncharacterized protein</fullName>
    </submittedName>
</protein>
<dbReference type="EMBL" id="JAHZIJ010000004">
    <property type="protein sequence ID" value="MBW7474776.1"/>
    <property type="molecule type" value="Genomic_DNA"/>
</dbReference>
<gene>
    <name evidence="2" type="ORF">K0T92_08460</name>
</gene>